<dbReference type="RefSeq" id="WP_150939921.1">
    <property type="nucleotide sequence ID" value="NZ_WAAT01000050.1"/>
</dbReference>
<keyword evidence="1" id="KW-0808">Transferase</keyword>
<sequence length="256" mass="30273">MKQMFKKFITYQNRLKIRYKGRALFAKLYPFNLSKIARIHKTDKFGGHFYTPHYQNHFSKFKFKRNTILEIGVGGYEDPYLGGNSLRMWKSYFPFSKIYSLDIHDKSFLQENRIKIFKGSQVDFNFLDTITVEIGGIDIIIDDGSHINEHVIESFKYLFPKLKNGGIYVVEDTQTSYWKDYGGDSINLDNKETIYGFFKGLIDGLNNEEFVIEGYQKSYFDKHIVSMHFYHNMIFIYKGENNELSNFLVKNKIPHE</sequence>
<dbReference type="GO" id="GO:0008168">
    <property type="term" value="F:methyltransferase activity"/>
    <property type="evidence" value="ECO:0007669"/>
    <property type="project" value="UniProtKB-KW"/>
</dbReference>
<reference evidence="1 2" key="1">
    <citation type="submission" date="2019-09" db="EMBL/GenBank/DDBJ databases">
        <authorList>
            <person name="Cao W.R."/>
        </authorList>
    </citation>
    <scope>NUCLEOTIDE SEQUENCE [LARGE SCALE GENOMIC DNA]</scope>
    <source>
        <strain evidence="1 2">B1N29</strain>
    </source>
</reference>
<evidence type="ECO:0000313" key="1">
    <source>
        <dbReference type="EMBL" id="KAB1067028.1"/>
    </source>
</evidence>
<gene>
    <name evidence="1" type="ORF">F6U93_11440</name>
</gene>
<protein>
    <submittedName>
        <fullName evidence="1">Class I SAM-dependent methyltransferase</fullName>
    </submittedName>
</protein>
<dbReference type="Proteomes" id="UP000441333">
    <property type="component" value="Unassembled WGS sequence"/>
</dbReference>
<dbReference type="GO" id="GO:0032259">
    <property type="term" value="P:methylation"/>
    <property type="evidence" value="ECO:0007669"/>
    <property type="project" value="UniProtKB-KW"/>
</dbReference>
<organism evidence="1 2">
    <name type="scientific">Pseudotamlana haliotis</name>
    <dbReference type="NCBI Taxonomy" id="2614804"/>
    <lineage>
        <taxon>Bacteria</taxon>
        <taxon>Pseudomonadati</taxon>
        <taxon>Bacteroidota</taxon>
        <taxon>Flavobacteriia</taxon>
        <taxon>Flavobacteriales</taxon>
        <taxon>Flavobacteriaceae</taxon>
        <taxon>Pseudotamlana</taxon>
    </lineage>
</organism>
<comment type="caution">
    <text evidence="1">The sequence shown here is derived from an EMBL/GenBank/DDBJ whole genome shotgun (WGS) entry which is preliminary data.</text>
</comment>
<dbReference type="AlphaFoldDB" id="A0A6N6MCI5"/>
<name>A0A6N6MCI5_9FLAO</name>
<keyword evidence="1" id="KW-0489">Methyltransferase</keyword>
<dbReference type="EMBL" id="WAAT01000050">
    <property type="protein sequence ID" value="KAB1067028.1"/>
    <property type="molecule type" value="Genomic_DNA"/>
</dbReference>
<keyword evidence="2" id="KW-1185">Reference proteome</keyword>
<proteinExistence type="predicted"/>
<accession>A0A6N6MCI5</accession>
<evidence type="ECO:0000313" key="2">
    <source>
        <dbReference type="Proteomes" id="UP000441333"/>
    </source>
</evidence>
<dbReference type="SUPFAM" id="SSF53335">
    <property type="entry name" value="S-adenosyl-L-methionine-dependent methyltransferases"/>
    <property type="match status" value="1"/>
</dbReference>
<dbReference type="InterPro" id="IPR029063">
    <property type="entry name" value="SAM-dependent_MTases_sf"/>
</dbReference>
<dbReference type="Gene3D" id="3.40.50.150">
    <property type="entry name" value="Vaccinia Virus protein VP39"/>
    <property type="match status" value="1"/>
</dbReference>